<dbReference type="Proteomes" id="UP000265719">
    <property type="component" value="Chromosome"/>
</dbReference>
<name>A0A399G6Q7_9ACTN</name>
<keyword evidence="2" id="KW-1185">Reference proteome</keyword>
<dbReference type="RefSeq" id="WP_068690774.1">
    <property type="nucleotide sequence ID" value="NZ_CP063196.1"/>
</dbReference>
<dbReference type="SUPFAM" id="SSF88659">
    <property type="entry name" value="Sigma3 and sigma4 domains of RNA polymerase sigma factors"/>
    <property type="match status" value="1"/>
</dbReference>
<sequence>MRTFRVQARRRDGGWELRIEGVATVRVARLTRAEAAAREYVARTLDAAEDSFTVEVVACLDPETELMIQRAREASRRAEQAQREAARQARAVVDRLHREGLNGREIARCLGISPQRVSQLLAAAPARRPAEIR</sequence>
<organism evidence="1 2">
    <name type="scientific">Thermobifida halotolerans</name>
    <dbReference type="NCBI Taxonomy" id="483545"/>
    <lineage>
        <taxon>Bacteria</taxon>
        <taxon>Bacillati</taxon>
        <taxon>Actinomycetota</taxon>
        <taxon>Actinomycetes</taxon>
        <taxon>Streptosporangiales</taxon>
        <taxon>Nocardiopsidaceae</taxon>
        <taxon>Thermobifida</taxon>
    </lineage>
</organism>
<evidence type="ECO:0000313" key="1">
    <source>
        <dbReference type="EMBL" id="UOE21623.1"/>
    </source>
</evidence>
<evidence type="ECO:0000313" key="2">
    <source>
        <dbReference type="Proteomes" id="UP000265719"/>
    </source>
</evidence>
<proteinExistence type="predicted"/>
<dbReference type="EMBL" id="CP063196">
    <property type="protein sequence ID" value="UOE21623.1"/>
    <property type="molecule type" value="Genomic_DNA"/>
</dbReference>
<gene>
    <name evidence="1" type="ORF">NI17_011280</name>
</gene>
<dbReference type="Gene3D" id="1.20.140.160">
    <property type="match status" value="1"/>
</dbReference>
<accession>A0A399G6Q7</accession>
<dbReference type="InterPro" id="IPR013324">
    <property type="entry name" value="RNA_pol_sigma_r3/r4-like"/>
</dbReference>
<dbReference type="KEGG" id="thao:NI17_011280"/>
<protein>
    <submittedName>
        <fullName evidence="1">Uncharacterized protein</fullName>
    </submittedName>
</protein>
<reference evidence="1" key="1">
    <citation type="submission" date="2020-10" db="EMBL/GenBank/DDBJ databases">
        <title>De novo genome project of the cellulose decomposer Thermobifida halotolerans type strain.</title>
        <authorList>
            <person name="Nagy I."/>
            <person name="Horvath B."/>
            <person name="Kukolya J."/>
            <person name="Nagy I."/>
            <person name="Orsini M."/>
        </authorList>
    </citation>
    <scope>NUCLEOTIDE SEQUENCE</scope>
    <source>
        <strain evidence="1">DSM 44931</strain>
    </source>
</reference>
<dbReference type="AlphaFoldDB" id="A0A399G6Q7"/>